<dbReference type="Pfam" id="PF04610">
    <property type="entry name" value="TrbL"/>
    <property type="match status" value="1"/>
</dbReference>
<gene>
    <name evidence="7" type="ORF">EA656_09535</name>
</gene>
<dbReference type="RefSeq" id="WP_130523482.1">
    <property type="nucleotide sequence ID" value="NZ_SHLZ01000004.1"/>
</dbReference>
<evidence type="ECO:0000256" key="1">
    <source>
        <dbReference type="ARBA" id="ARBA00004141"/>
    </source>
</evidence>
<evidence type="ECO:0000256" key="4">
    <source>
        <dbReference type="ARBA" id="ARBA00023136"/>
    </source>
</evidence>
<comment type="subcellular location">
    <subcellularLocation>
        <location evidence="1">Membrane</location>
        <topology evidence="1">Multi-pass membrane protein</topology>
    </subcellularLocation>
</comment>
<dbReference type="InterPro" id="IPR007688">
    <property type="entry name" value="Conjugal_tfr_TrbL/VirB6"/>
</dbReference>
<dbReference type="Proteomes" id="UP000292087">
    <property type="component" value="Unassembled WGS sequence"/>
</dbReference>
<evidence type="ECO:0000256" key="5">
    <source>
        <dbReference type="SAM" id="MobiDB-lite"/>
    </source>
</evidence>
<dbReference type="EMBL" id="SHMF01000002">
    <property type="protein sequence ID" value="TAA35893.1"/>
    <property type="molecule type" value="Genomic_DNA"/>
</dbReference>
<feature type="transmembrane region" description="Helical" evidence="6">
    <location>
        <begin position="55"/>
        <end position="76"/>
    </location>
</feature>
<name>A0A4Q8LX41_9GAMM</name>
<comment type="caution">
    <text evidence="7">The sequence shown here is derived from an EMBL/GenBank/DDBJ whole genome shotgun (WGS) entry which is preliminary data.</text>
</comment>
<dbReference type="GO" id="GO:0016020">
    <property type="term" value="C:membrane"/>
    <property type="evidence" value="ECO:0007669"/>
    <property type="project" value="UniProtKB-SubCell"/>
</dbReference>
<feature type="transmembrane region" description="Helical" evidence="6">
    <location>
        <begin position="282"/>
        <end position="302"/>
    </location>
</feature>
<accession>A0A4Q8LX41</accession>
<keyword evidence="2 6" id="KW-0812">Transmembrane</keyword>
<evidence type="ECO:0000256" key="3">
    <source>
        <dbReference type="ARBA" id="ARBA00022989"/>
    </source>
</evidence>
<evidence type="ECO:0000256" key="2">
    <source>
        <dbReference type="ARBA" id="ARBA00022692"/>
    </source>
</evidence>
<protein>
    <submittedName>
        <fullName evidence="7">Type IV secretion system protein</fullName>
    </submittedName>
</protein>
<evidence type="ECO:0000313" key="7">
    <source>
        <dbReference type="EMBL" id="TAA35893.1"/>
    </source>
</evidence>
<keyword evidence="4 6" id="KW-0472">Membrane</keyword>
<keyword evidence="3 6" id="KW-1133">Transmembrane helix</keyword>
<feature type="transmembrane region" description="Helical" evidence="6">
    <location>
        <begin position="251"/>
        <end position="270"/>
    </location>
</feature>
<feature type="transmembrane region" description="Helical" evidence="6">
    <location>
        <begin position="88"/>
        <end position="108"/>
    </location>
</feature>
<evidence type="ECO:0000313" key="8">
    <source>
        <dbReference type="Proteomes" id="UP000292087"/>
    </source>
</evidence>
<sequence length="393" mass="41488">MSRLESSYDFLLSGLDGLATPLASVSDFLFFKLILDYLHRQITTYGDELLSRTMAWAGAVALLLLTIWVLVQGFRIATGRTHDSMMGLVINASKATLIVSVATSMAMFGTNMQTFLSQDLPNDITRMVTGEHESAADQIDENMGWMSVALTAIDAIDVAGDPTLDSQKARAMLFTTLGTGGPALVAGTMLLLYEIAIALFVGFGPIFVLCLLFDATKSLFQRWLFYGIGTMFSMAVLAVMTSIALKMVTAVAEAFWATTLAGTLVGSNFTDGISSQAMQQGGMGLILTTLILTTPPMAAMFFQGTLGQFAAYSTIGGHLAQQGGAPAGHPANAGGRYFGGYSGGPYASDSQGTSVAQPSLGVPTSRYITDSGTARHAGENPGVRGAANRVDRR</sequence>
<evidence type="ECO:0000256" key="6">
    <source>
        <dbReference type="SAM" id="Phobius"/>
    </source>
</evidence>
<feature type="transmembrane region" description="Helical" evidence="6">
    <location>
        <begin position="190"/>
        <end position="212"/>
    </location>
</feature>
<feature type="region of interest" description="Disordered" evidence="5">
    <location>
        <begin position="370"/>
        <end position="393"/>
    </location>
</feature>
<reference evidence="7 8" key="1">
    <citation type="submission" date="2019-02" db="EMBL/GenBank/DDBJ databases">
        <title>WGS of Pseudoxanthomonas species novum from clinical isolates.</title>
        <authorList>
            <person name="Bernier A.-M."/>
            <person name="Bernard K."/>
            <person name="Vachon A."/>
        </authorList>
    </citation>
    <scope>NUCLEOTIDE SEQUENCE [LARGE SCALE GENOMIC DNA]</scope>
    <source>
        <strain evidence="7 8">NML140781</strain>
    </source>
</reference>
<feature type="transmembrane region" description="Helical" evidence="6">
    <location>
        <begin position="224"/>
        <end position="245"/>
    </location>
</feature>
<proteinExistence type="predicted"/>
<dbReference type="GO" id="GO:0030255">
    <property type="term" value="P:protein secretion by the type IV secretion system"/>
    <property type="evidence" value="ECO:0007669"/>
    <property type="project" value="InterPro"/>
</dbReference>
<dbReference type="AlphaFoldDB" id="A0A4Q8LX41"/>
<organism evidence="7 8">
    <name type="scientific">Pseudoxanthomonas winnipegensis</name>
    <dbReference type="NCBI Taxonomy" id="2480810"/>
    <lineage>
        <taxon>Bacteria</taxon>
        <taxon>Pseudomonadati</taxon>
        <taxon>Pseudomonadota</taxon>
        <taxon>Gammaproteobacteria</taxon>
        <taxon>Lysobacterales</taxon>
        <taxon>Lysobacteraceae</taxon>
        <taxon>Pseudoxanthomonas</taxon>
    </lineage>
</organism>